<dbReference type="Gene3D" id="2.60.40.4070">
    <property type="match status" value="1"/>
</dbReference>
<sequence length="493" mass="55158">MSNIPLIINDDKGNDGILTGDSQNEPFYSGVPTEHVSGEAESEVTYSVQDKEKITNHKYEVGFFRDSLSIPYVLYYYIKDVDRDTILVDSSKKYLFSDADFDNNPFFYDDFYTYQINNLVDGVTVTVPWIEPGVGKTEFKGNQWFLPQDDSITGGFYVGNDVSKPSILPVTSKTSSAISVGDLRPVEIRFGAENSSFAHRYVRRATGRYPLGDNTGSKDSSFVEVPFSAFEVLPNGEERQLAVGFTETANAADSLGMPDGVWYPGSQLSKSKEYIVVFKAPYDPTGTVNLPYISSQSGRLWADIATGYKMDKPADFEGNFDSLKAVAKSAWFDAMYVCGFETDMPRNAFAPTGTYKLYPGVFLTDRDKYQYTVETEITKKDAQSNWDKVNVFPNPLFGINEGVSYTGGKFDEPYVTFNNLPNKVTIKLYTISGVLVRTLEKDDASSILRWNLENESELRVASGMYIALISNPEFGDKVLKLAIIMPQKQLQNY</sequence>
<proteinExistence type="predicted"/>
<reference evidence="1" key="1">
    <citation type="submission" date="2018-06" db="EMBL/GenBank/DDBJ databases">
        <authorList>
            <person name="Zhirakovskaya E."/>
        </authorList>
    </citation>
    <scope>NUCLEOTIDE SEQUENCE</scope>
</reference>
<evidence type="ECO:0000313" key="1">
    <source>
        <dbReference type="EMBL" id="VAX24952.1"/>
    </source>
</evidence>
<dbReference type="AlphaFoldDB" id="A0A3B1C9W3"/>
<organism evidence="1">
    <name type="scientific">hydrothermal vent metagenome</name>
    <dbReference type="NCBI Taxonomy" id="652676"/>
    <lineage>
        <taxon>unclassified sequences</taxon>
        <taxon>metagenomes</taxon>
        <taxon>ecological metagenomes</taxon>
    </lineage>
</organism>
<name>A0A3B1C9W3_9ZZZZ</name>
<gene>
    <name evidence="1" type="ORF">MNBD_IGNAVI01-2134</name>
</gene>
<protein>
    <submittedName>
        <fullName evidence="1">Uncharacterized protein</fullName>
    </submittedName>
</protein>
<accession>A0A3B1C9W3</accession>
<dbReference type="EMBL" id="UOGD01000287">
    <property type="protein sequence ID" value="VAX24952.1"/>
    <property type="molecule type" value="Genomic_DNA"/>
</dbReference>